<keyword evidence="2" id="KW-1185">Reference proteome</keyword>
<sequence>MKNESTTKTSFLKVALKFGIELLQGDGSRKENWEIIYHCITYQKSAKDGKILFIFDHVSKQSDMEKVLNQQMSPRPIVLVTSQCHRIAWDSRFDFINLDVFTEEKAKEFLGEQIDDGEIENRSDTMSKIVQKLSCHPLALYQAICYMNNPPIKSMDEYHELLTDNAEKTELMKYETNLIGQKSTYESLSTILKRLQAAAKEKAITLLKSLVTDDRDPNILIKELNSGKTDFKKAVEDLLHCSIIDLYPHDVSAGQQQFRMLVLFKHIFSELLKKQPRFTSCSTVSAAETIESSDERKLTDLKKVEKDQLHPCFEKRGDHLKSWRHLIDEIFALENDKNEIKDAIEIQRLMGGGAAGQFLVKLYRVKPSLKIGTLREFCSTKNRGDIVGILETHKEDDEIFKVLGENDLTKLRVKLAHDDFWIIVAESIVGFCDGNNKEEVSLIVNQIKVTNQHIVQTCTESFFDVLRERKHDMTIKQLAEYCGKLGMGNAVKLLNKFACT</sequence>
<evidence type="ECO:0000313" key="2">
    <source>
        <dbReference type="Proteomes" id="UP000594262"/>
    </source>
</evidence>
<dbReference type="SUPFAM" id="SSF52540">
    <property type="entry name" value="P-loop containing nucleoside triphosphate hydrolases"/>
    <property type="match status" value="1"/>
</dbReference>
<dbReference type="EnsemblMetazoa" id="CLYHEMT021595.1">
    <property type="protein sequence ID" value="CLYHEMP021595.1"/>
    <property type="gene ID" value="CLYHEMG021595"/>
</dbReference>
<protein>
    <submittedName>
        <fullName evidence="1">Uncharacterized protein</fullName>
    </submittedName>
</protein>
<reference evidence="1" key="1">
    <citation type="submission" date="2021-01" db="UniProtKB">
        <authorList>
            <consortium name="EnsemblMetazoa"/>
        </authorList>
    </citation>
    <scope>IDENTIFICATION</scope>
</reference>
<dbReference type="Proteomes" id="UP000594262">
    <property type="component" value="Unplaced"/>
</dbReference>
<organism evidence="1 2">
    <name type="scientific">Clytia hemisphaerica</name>
    <dbReference type="NCBI Taxonomy" id="252671"/>
    <lineage>
        <taxon>Eukaryota</taxon>
        <taxon>Metazoa</taxon>
        <taxon>Cnidaria</taxon>
        <taxon>Hydrozoa</taxon>
        <taxon>Hydroidolina</taxon>
        <taxon>Leptothecata</taxon>
        <taxon>Obeliida</taxon>
        <taxon>Clytiidae</taxon>
        <taxon>Clytia</taxon>
    </lineage>
</organism>
<dbReference type="RefSeq" id="XP_066932717.1">
    <property type="nucleotide sequence ID" value="XM_067076616.1"/>
</dbReference>
<evidence type="ECO:0000313" key="1">
    <source>
        <dbReference type="EnsemblMetazoa" id="CLYHEMP021595.1"/>
    </source>
</evidence>
<dbReference type="GeneID" id="136820433"/>
<accession>A0A7M5XFH9</accession>
<dbReference type="InterPro" id="IPR027417">
    <property type="entry name" value="P-loop_NTPase"/>
</dbReference>
<name>A0A7M5XFH9_9CNID</name>
<dbReference type="AlphaFoldDB" id="A0A7M5XFH9"/>
<proteinExistence type="predicted"/>